<accession>A0ABD0U617</accession>
<comment type="caution">
    <text evidence="2">The sequence shown here is derived from an EMBL/GenBank/DDBJ whole genome shotgun (WGS) entry which is preliminary data.</text>
</comment>
<proteinExistence type="predicted"/>
<dbReference type="Proteomes" id="UP001552299">
    <property type="component" value="Unassembled WGS sequence"/>
</dbReference>
<dbReference type="AlphaFoldDB" id="A0ABD0U617"/>
<gene>
    <name evidence="2" type="ORF">M5K25_022336</name>
</gene>
<feature type="compositionally biased region" description="Basic residues" evidence="1">
    <location>
        <begin position="10"/>
        <end position="33"/>
    </location>
</feature>
<reference evidence="2 3" key="1">
    <citation type="journal article" date="2024" name="Plant Biotechnol. J.">
        <title>Dendrobium thyrsiflorum genome and its molecular insights into genes involved in important horticultural traits.</title>
        <authorList>
            <person name="Chen B."/>
            <person name="Wang J.Y."/>
            <person name="Zheng P.J."/>
            <person name="Li K.L."/>
            <person name="Liang Y.M."/>
            <person name="Chen X.F."/>
            <person name="Zhang C."/>
            <person name="Zhao X."/>
            <person name="He X."/>
            <person name="Zhang G.Q."/>
            <person name="Liu Z.J."/>
            <person name="Xu Q."/>
        </authorList>
    </citation>
    <scope>NUCLEOTIDE SEQUENCE [LARGE SCALE GENOMIC DNA]</scope>
    <source>
        <strain evidence="2">GZMU011</strain>
    </source>
</reference>
<organism evidence="2 3">
    <name type="scientific">Dendrobium thyrsiflorum</name>
    <name type="common">Pinecone-like raceme dendrobium</name>
    <name type="synonym">Orchid</name>
    <dbReference type="NCBI Taxonomy" id="117978"/>
    <lineage>
        <taxon>Eukaryota</taxon>
        <taxon>Viridiplantae</taxon>
        <taxon>Streptophyta</taxon>
        <taxon>Embryophyta</taxon>
        <taxon>Tracheophyta</taxon>
        <taxon>Spermatophyta</taxon>
        <taxon>Magnoliopsida</taxon>
        <taxon>Liliopsida</taxon>
        <taxon>Asparagales</taxon>
        <taxon>Orchidaceae</taxon>
        <taxon>Epidendroideae</taxon>
        <taxon>Malaxideae</taxon>
        <taxon>Dendrobiinae</taxon>
        <taxon>Dendrobium</taxon>
    </lineage>
</organism>
<protein>
    <submittedName>
        <fullName evidence="2">Uncharacterized protein</fullName>
    </submittedName>
</protein>
<dbReference type="EMBL" id="JANQDX010000017">
    <property type="protein sequence ID" value="KAL0907885.1"/>
    <property type="molecule type" value="Genomic_DNA"/>
</dbReference>
<name>A0ABD0U617_DENTH</name>
<evidence type="ECO:0000256" key="1">
    <source>
        <dbReference type="SAM" id="MobiDB-lite"/>
    </source>
</evidence>
<evidence type="ECO:0000313" key="3">
    <source>
        <dbReference type="Proteomes" id="UP001552299"/>
    </source>
</evidence>
<evidence type="ECO:0000313" key="2">
    <source>
        <dbReference type="EMBL" id="KAL0907885.1"/>
    </source>
</evidence>
<keyword evidence="3" id="KW-1185">Reference proteome</keyword>
<feature type="region of interest" description="Disordered" evidence="1">
    <location>
        <begin position="1"/>
        <end position="55"/>
    </location>
</feature>
<sequence>MLNPTERPKCKTKSHSKSKLIRPKKRVRRRKLPSRQASSLVASDQNERTSKKERRGAIGFGVEDVGYGGGGRSLLVRDGVSVWVQEVWLVLEVGSSDGKKISGIGFEGDGSAMAMEVRRRSHVEELMRMVEKGRLWRREFARLQRSTTVARLERILFSKPKVSVRMSWNSTSFSKRHVRTRATSVEAGDPKTCTLAI</sequence>